<accession>A0ABQ6BAP9</accession>
<reference evidence="2" key="1">
    <citation type="journal article" date="2019" name="Int. J. Syst. Evol. Microbiol.">
        <title>The Global Catalogue of Microorganisms (GCM) 10K type strain sequencing project: providing services to taxonomists for standard genome sequencing and annotation.</title>
        <authorList>
            <consortium name="The Broad Institute Genomics Platform"/>
            <consortium name="The Broad Institute Genome Sequencing Center for Infectious Disease"/>
            <person name="Wu L."/>
            <person name="Ma J."/>
        </authorList>
    </citation>
    <scope>NUCLEOTIDE SEQUENCE [LARGE SCALE GENOMIC DNA]</scope>
    <source>
        <strain evidence="2">NBRC 102520</strain>
    </source>
</reference>
<keyword evidence="2" id="KW-1185">Reference proteome</keyword>
<name>A0ABQ6BAP9_9BRAD</name>
<sequence>MSPLVAITRWLESQDLDMQLEIAGFATFLMFGDDDVLSLGESGRLEFLHRWLNEPDLVSPGGRALTFQMHFDWFVEDRMSDDGWKRTEDLMRKNLNEAKRDRKFAAARKAQRMLDLLPARKECWNHVLKSWNALTATYLTHEALTSWTAAETRRA</sequence>
<comment type="caution">
    <text evidence="1">The sequence shown here is derived from an EMBL/GenBank/DDBJ whole genome shotgun (WGS) entry which is preliminary data.</text>
</comment>
<dbReference type="Proteomes" id="UP001156905">
    <property type="component" value="Unassembled WGS sequence"/>
</dbReference>
<gene>
    <name evidence="1" type="ORF">GCM10007857_78540</name>
</gene>
<dbReference type="EMBL" id="BSOW01000042">
    <property type="protein sequence ID" value="GLR91138.1"/>
    <property type="molecule type" value="Genomic_DNA"/>
</dbReference>
<organism evidence="1 2">
    <name type="scientific">Bradyrhizobium iriomotense</name>
    <dbReference type="NCBI Taxonomy" id="441950"/>
    <lineage>
        <taxon>Bacteria</taxon>
        <taxon>Pseudomonadati</taxon>
        <taxon>Pseudomonadota</taxon>
        <taxon>Alphaproteobacteria</taxon>
        <taxon>Hyphomicrobiales</taxon>
        <taxon>Nitrobacteraceae</taxon>
        <taxon>Bradyrhizobium</taxon>
    </lineage>
</organism>
<evidence type="ECO:0000313" key="2">
    <source>
        <dbReference type="Proteomes" id="UP001156905"/>
    </source>
</evidence>
<proteinExistence type="predicted"/>
<evidence type="ECO:0000313" key="1">
    <source>
        <dbReference type="EMBL" id="GLR91138.1"/>
    </source>
</evidence>
<protein>
    <submittedName>
        <fullName evidence="1">Uncharacterized protein</fullName>
    </submittedName>
</protein>